<reference evidence="1" key="1">
    <citation type="submission" date="2020-07" db="EMBL/GenBank/DDBJ databases">
        <authorList>
            <person name="Lin J."/>
        </authorList>
    </citation>
    <scope>NUCLEOTIDE SEQUENCE</scope>
</reference>
<organism evidence="1">
    <name type="scientific">Ananas comosus var. bracteatus</name>
    <name type="common">red pineapple</name>
    <dbReference type="NCBI Taxonomy" id="296719"/>
    <lineage>
        <taxon>Eukaryota</taxon>
        <taxon>Viridiplantae</taxon>
        <taxon>Streptophyta</taxon>
        <taxon>Embryophyta</taxon>
        <taxon>Tracheophyta</taxon>
        <taxon>Spermatophyta</taxon>
        <taxon>Magnoliopsida</taxon>
        <taxon>Liliopsida</taxon>
        <taxon>Poales</taxon>
        <taxon>Bromeliaceae</taxon>
        <taxon>Bromelioideae</taxon>
        <taxon>Ananas</taxon>
    </lineage>
</organism>
<accession>A0A6V7PGS1</accession>
<dbReference type="AlphaFoldDB" id="A0A6V7PGS1"/>
<protein>
    <submittedName>
        <fullName evidence="1">Uncharacterized protein</fullName>
    </submittedName>
</protein>
<sequence length="184" mass="20720">MKLGRVLASVTVCLLNPTLIQWMQINTYLLLKIYPPLKIIYLQMDPMQQSPRQELKKILNLLLIIIGTTLRTVFASLVRVPQWPAVLRKVSTASGTQEPISESLIARDSFAFHDHQRSDPPQEGVLFRKSGWMCQPVSLAVRTGLYAAYEPSGQNWVPSGQNWFFLYSCPATIVDIHVKAIAIG</sequence>
<dbReference type="EMBL" id="LR862130">
    <property type="protein sequence ID" value="CAD1830017.1"/>
    <property type="molecule type" value="Genomic_DNA"/>
</dbReference>
<gene>
    <name evidence="1" type="ORF">CB5_LOCUS13228</name>
</gene>
<evidence type="ECO:0000313" key="1">
    <source>
        <dbReference type="EMBL" id="CAD1830017.1"/>
    </source>
</evidence>
<proteinExistence type="predicted"/>
<name>A0A6V7PGS1_ANACO</name>